<organism evidence="1 2">
    <name type="scientific">Raoultella terrigena</name>
    <name type="common">Klebsiella terrigena</name>
    <dbReference type="NCBI Taxonomy" id="577"/>
    <lineage>
        <taxon>Bacteria</taxon>
        <taxon>Pseudomonadati</taxon>
        <taxon>Pseudomonadota</taxon>
        <taxon>Gammaproteobacteria</taxon>
        <taxon>Enterobacterales</taxon>
        <taxon>Enterobacteriaceae</taxon>
        <taxon>Klebsiella/Raoultella group</taxon>
        <taxon>Raoultella</taxon>
    </lineage>
</organism>
<evidence type="ECO:0000313" key="1">
    <source>
        <dbReference type="EMBL" id="VDR28257.1"/>
    </source>
</evidence>
<protein>
    <submittedName>
        <fullName evidence="1">Uncharacterized protein</fullName>
    </submittedName>
</protein>
<dbReference type="EMBL" id="LR131271">
    <property type="protein sequence ID" value="VDR28257.1"/>
    <property type="molecule type" value="Genomic_DNA"/>
</dbReference>
<dbReference type="KEGG" id="rtg:NCTC13098_04640"/>
<evidence type="ECO:0000313" key="2">
    <source>
        <dbReference type="Proteomes" id="UP000274346"/>
    </source>
</evidence>
<dbReference type="AlphaFoldDB" id="A0A3P8JYI5"/>
<sequence length="114" mass="13278">MTHRKHSHAFGTITLTVTACLLLWGFQLPAWLVTLPRLSHWRYARSCRKLGRNMQAITGAISQEEWVQSFSSPQKLLHTPSHRLLKKCASLLTSALMRPSSETWTRRLTRRRWP</sequence>
<reference evidence="1 2" key="1">
    <citation type="submission" date="2018-12" db="EMBL/GenBank/DDBJ databases">
        <authorList>
            <consortium name="Pathogen Informatics"/>
        </authorList>
    </citation>
    <scope>NUCLEOTIDE SEQUENCE [LARGE SCALE GENOMIC DNA]</scope>
    <source>
        <strain evidence="1 2">NCTC13098</strain>
    </source>
</reference>
<proteinExistence type="predicted"/>
<name>A0A3P8JYI5_RAOTE</name>
<dbReference type="PROSITE" id="PS51257">
    <property type="entry name" value="PROKAR_LIPOPROTEIN"/>
    <property type="match status" value="1"/>
</dbReference>
<gene>
    <name evidence="1" type="ORF">NCTC13098_04640</name>
</gene>
<dbReference type="Proteomes" id="UP000274346">
    <property type="component" value="Chromosome"/>
</dbReference>
<accession>A0A3P8JYI5</accession>